<dbReference type="AlphaFoldDB" id="A0A9P5VJJ8"/>
<evidence type="ECO:0000313" key="3">
    <source>
        <dbReference type="Proteomes" id="UP000696485"/>
    </source>
</evidence>
<feature type="region of interest" description="Disordered" evidence="1">
    <location>
        <begin position="152"/>
        <end position="178"/>
    </location>
</feature>
<feature type="compositionally biased region" description="Basic residues" evidence="1">
    <location>
        <begin position="349"/>
        <end position="364"/>
    </location>
</feature>
<feature type="compositionally biased region" description="Polar residues" evidence="1">
    <location>
        <begin position="221"/>
        <end position="231"/>
    </location>
</feature>
<keyword evidence="3" id="KW-1185">Reference proteome</keyword>
<sequence length="479" mass="54243">MALLKTSPTRPSNLPQNLTLVPMEHPLGVISHQETFDLGILGSEEVLFGEFEGDAMYAHAFEESLFAGTVVPCFLPSTAPSGSTSPIHQLQFQYQEQQQNELQLQRRFHHHQQQQQQQQQQQHQQYLQNHRFSHYQPDDHRQAQTLSPSFQDTLMASPQPQPEYPSHPSPPHQSSQCPHIPLTLQQQMPYTGSIHDLIEIKPDRMKMLHHRAPVLERLSSPDGSLSPTSDQDYFDSMTDDEPSSSSSYSSYTSLFSLADEHIASPLSQLTMSCDPVVVEDPAPTPYRVRRAVPRLDYTRMTVEPPLASSSPMFTPTASMAPVLSSPLKQHFSSFSDSEGPEEEESQLQGKRRKRVRRPHVKKVTQPKPTIKLPCTFPGCPIECSSLPSLARHAETHKWRGLYAPVRCEACQSALSNEFSVQRHIQRAPATSACRKMRVYSVMRSETQVECTVRFYPKRPHGKKTVVVDLEAFRSRNFGN</sequence>
<dbReference type="EMBL" id="JAAAUY010000579">
    <property type="protein sequence ID" value="KAF9328293.1"/>
    <property type="molecule type" value="Genomic_DNA"/>
</dbReference>
<comment type="caution">
    <text evidence="2">The sequence shown here is derived from an EMBL/GenBank/DDBJ whole genome shotgun (WGS) entry which is preliminary data.</text>
</comment>
<evidence type="ECO:0000256" key="1">
    <source>
        <dbReference type="SAM" id="MobiDB-lite"/>
    </source>
</evidence>
<feature type="compositionally biased region" description="Pro residues" evidence="1">
    <location>
        <begin position="159"/>
        <end position="171"/>
    </location>
</feature>
<feature type="region of interest" description="Disordered" evidence="1">
    <location>
        <begin position="329"/>
        <end position="366"/>
    </location>
</feature>
<reference evidence="2" key="1">
    <citation type="journal article" date="2020" name="Fungal Divers.">
        <title>Resolving the Mortierellaceae phylogeny through synthesis of multi-gene phylogenetics and phylogenomics.</title>
        <authorList>
            <person name="Vandepol N."/>
            <person name="Liber J."/>
            <person name="Desiro A."/>
            <person name="Na H."/>
            <person name="Kennedy M."/>
            <person name="Barry K."/>
            <person name="Grigoriev I.V."/>
            <person name="Miller A.N."/>
            <person name="O'Donnell K."/>
            <person name="Stajich J.E."/>
            <person name="Bonito G."/>
        </authorList>
    </citation>
    <scope>NUCLEOTIDE SEQUENCE</scope>
    <source>
        <strain evidence="2">NVP1</strain>
    </source>
</reference>
<proteinExistence type="predicted"/>
<name>A0A9P5VJJ8_9FUNG</name>
<organism evidence="2 3">
    <name type="scientific">Podila minutissima</name>
    <dbReference type="NCBI Taxonomy" id="64525"/>
    <lineage>
        <taxon>Eukaryota</taxon>
        <taxon>Fungi</taxon>
        <taxon>Fungi incertae sedis</taxon>
        <taxon>Mucoromycota</taxon>
        <taxon>Mortierellomycotina</taxon>
        <taxon>Mortierellomycetes</taxon>
        <taxon>Mortierellales</taxon>
        <taxon>Mortierellaceae</taxon>
        <taxon>Podila</taxon>
    </lineage>
</organism>
<gene>
    <name evidence="2" type="ORF">BG006_008490</name>
</gene>
<dbReference type="Proteomes" id="UP000696485">
    <property type="component" value="Unassembled WGS sequence"/>
</dbReference>
<evidence type="ECO:0000313" key="2">
    <source>
        <dbReference type="EMBL" id="KAF9328293.1"/>
    </source>
</evidence>
<feature type="region of interest" description="Disordered" evidence="1">
    <location>
        <begin position="215"/>
        <end position="248"/>
    </location>
</feature>
<accession>A0A9P5VJJ8</accession>
<protein>
    <submittedName>
        <fullName evidence="2">Uncharacterized protein</fullName>
    </submittedName>
</protein>